<feature type="chain" id="PRO_5001941074" evidence="2">
    <location>
        <begin position="35"/>
        <end position="206"/>
    </location>
</feature>
<sequence length="206" mass="22173">MLASGTVRLLFAPRWTAVPVAAALTLLSILPSLAQTPSSSPSPEQPAPADSGPTLVRPVGSETSILSVAGGQRLMNEAGAAVSAQNYPLAVQKLQQAREVFNQLSNFNQDLATTFSGIDNRIADSQRRKALEAAQIRDQVTYQLALVHRAQNKPELAIPLLVQVVRSQQPTRELGKKAYQQLFELGFVETPFPREGDTPAPASPPR</sequence>
<feature type="compositionally biased region" description="Low complexity" evidence="1">
    <location>
        <begin position="37"/>
        <end position="51"/>
    </location>
</feature>
<keyword evidence="2" id="KW-0732">Signal</keyword>
<organism evidence="3 4">
    <name type="scientific">Neosynechococcus sphagnicola sy1</name>
    <dbReference type="NCBI Taxonomy" id="1497020"/>
    <lineage>
        <taxon>Bacteria</taxon>
        <taxon>Bacillati</taxon>
        <taxon>Cyanobacteriota</taxon>
        <taxon>Cyanophyceae</taxon>
        <taxon>Neosynechococcales</taxon>
        <taxon>Neosynechococcaceae</taxon>
        <taxon>Neosynechococcus</taxon>
    </lineage>
</organism>
<evidence type="ECO:0000313" key="4">
    <source>
        <dbReference type="Proteomes" id="UP000030170"/>
    </source>
</evidence>
<gene>
    <name evidence="3" type="ORF">DO97_16800</name>
</gene>
<evidence type="ECO:0000256" key="1">
    <source>
        <dbReference type="SAM" id="MobiDB-lite"/>
    </source>
</evidence>
<comment type="caution">
    <text evidence="3">The sequence shown here is derived from an EMBL/GenBank/DDBJ whole genome shotgun (WGS) entry which is preliminary data.</text>
</comment>
<dbReference type="EMBL" id="JJML01000006">
    <property type="protein sequence ID" value="KGF73627.1"/>
    <property type="molecule type" value="Genomic_DNA"/>
</dbReference>
<dbReference type="AlphaFoldDB" id="A0A098TP33"/>
<proteinExistence type="predicted"/>
<feature type="signal peptide" evidence="2">
    <location>
        <begin position="1"/>
        <end position="34"/>
    </location>
</feature>
<evidence type="ECO:0000313" key="3">
    <source>
        <dbReference type="EMBL" id="KGF73627.1"/>
    </source>
</evidence>
<reference evidence="3" key="1">
    <citation type="journal article" date="2014" name="Mol. Ecol.">
        <title>Evolution of Synechococcus.</title>
        <authorList>
            <person name="Dvorak P."/>
            <person name="Casamatta D."/>
            <person name="Hasler P."/>
            <person name="Poulickova A."/>
            <person name="Ondrej V."/>
            <person name="Sanges R."/>
        </authorList>
    </citation>
    <scope>NUCLEOTIDE SEQUENCE [LARGE SCALE GENOMIC DNA]</scope>
    <source>
        <strain evidence="3">CAUP A 1101</strain>
    </source>
</reference>
<dbReference type="OrthoDB" id="511540at2"/>
<name>A0A098TP33_9CYAN</name>
<dbReference type="STRING" id="1497020.DO97_16800"/>
<accession>A0A098TP33</accession>
<protein>
    <submittedName>
        <fullName evidence="3">Uncharacterized protein</fullName>
    </submittedName>
</protein>
<keyword evidence="4" id="KW-1185">Reference proteome</keyword>
<feature type="region of interest" description="Disordered" evidence="1">
    <location>
        <begin position="35"/>
        <end position="57"/>
    </location>
</feature>
<dbReference type="Proteomes" id="UP000030170">
    <property type="component" value="Unassembled WGS sequence"/>
</dbReference>
<dbReference type="RefSeq" id="WP_036531138.1">
    <property type="nucleotide sequence ID" value="NZ_JJML01000006.1"/>
</dbReference>
<evidence type="ECO:0000256" key="2">
    <source>
        <dbReference type="SAM" id="SignalP"/>
    </source>
</evidence>